<keyword evidence="2" id="KW-1185">Reference proteome</keyword>
<organism evidence="1 2">
    <name type="scientific">Aequoribacter fuscus</name>
    <dbReference type="NCBI Taxonomy" id="2518989"/>
    <lineage>
        <taxon>Bacteria</taxon>
        <taxon>Pseudomonadati</taxon>
        <taxon>Pseudomonadota</taxon>
        <taxon>Gammaproteobacteria</taxon>
        <taxon>Cellvibrionales</taxon>
        <taxon>Halieaceae</taxon>
        <taxon>Aequoribacter</taxon>
    </lineage>
</organism>
<dbReference type="Proteomes" id="UP000005615">
    <property type="component" value="Unassembled WGS sequence"/>
</dbReference>
<name>F3KZY1_9GAMM</name>
<dbReference type="AlphaFoldDB" id="F3KZY1"/>
<dbReference type="Pfam" id="PF06305">
    <property type="entry name" value="LapA_dom"/>
    <property type="match status" value="1"/>
</dbReference>
<dbReference type="RefSeq" id="WP_009574975.1">
    <property type="nucleotide sequence ID" value="NZ_AEIG01000016.1"/>
</dbReference>
<sequence length="92" mass="10021">MKILRRLLAFCIIAVAAAASAVFIEFNPAPTEISGLGLNFLTLPLGAWLILFLLVGVLLGWLLSLPSVARVSWRAKRSERALQKQSSESEAK</sequence>
<gene>
    <name evidence="1" type="ORF">IMCC3088_593</name>
</gene>
<evidence type="ECO:0000313" key="1">
    <source>
        <dbReference type="EMBL" id="EGG30347.1"/>
    </source>
</evidence>
<evidence type="ECO:0000313" key="2">
    <source>
        <dbReference type="Proteomes" id="UP000005615"/>
    </source>
</evidence>
<comment type="caution">
    <text evidence="1">The sequence shown here is derived from an EMBL/GenBank/DDBJ whole genome shotgun (WGS) entry which is preliminary data.</text>
</comment>
<dbReference type="EMBL" id="AEIG01000016">
    <property type="protein sequence ID" value="EGG30347.1"/>
    <property type="molecule type" value="Genomic_DNA"/>
</dbReference>
<dbReference type="STRING" id="2518989.IMCC3088_593"/>
<reference evidence="1 2" key="1">
    <citation type="journal article" date="2011" name="J. Bacteriol.">
        <title>Genome sequence of strain IMCC3088, a proteorhodopsin-containing marine bacterium belonging to the OM60/NOR5 clade.</title>
        <authorList>
            <person name="Jang Y."/>
            <person name="Oh H.M."/>
            <person name="Kang I."/>
            <person name="Lee K."/>
            <person name="Yang S.J."/>
            <person name="Cho J.C."/>
        </authorList>
    </citation>
    <scope>NUCLEOTIDE SEQUENCE [LARGE SCALE GENOMIC DNA]</scope>
    <source>
        <strain evidence="1 2">IMCC3088</strain>
    </source>
</reference>
<proteinExistence type="predicted"/>
<dbReference type="InterPro" id="IPR010445">
    <property type="entry name" value="LapA_dom"/>
</dbReference>
<protein>
    <submittedName>
        <fullName evidence="1">Uncharacterized protein</fullName>
    </submittedName>
</protein>
<dbReference type="GO" id="GO:0005886">
    <property type="term" value="C:plasma membrane"/>
    <property type="evidence" value="ECO:0007669"/>
    <property type="project" value="InterPro"/>
</dbReference>
<accession>F3KZY1</accession>